<dbReference type="GO" id="GO:0003677">
    <property type="term" value="F:DNA binding"/>
    <property type="evidence" value="ECO:0007669"/>
    <property type="project" value="UniProtKB-KW"/>
</dbReference>
<dbReference type="RefSeq" id="WP_228417044.1">
    <property type="nucleotide sequence ID" value="NZ_CP081135.1"/>
</dbReference>
<dbReference type="AlphaFoldDB" id="A0AAX2ZKW9"/>
<dbReference type="EMBL" id="CP081135">
    <property type="protein sequence ID" value="UEL49190.1"/>
    <property type="molecule type" value="Genomic_DNA"/>
</dbReference>
<dbReference type="Proteomes" id="UP001198983">
    <property type="component" value="Chromosome"/>
</dbReference>
<dbReference type="SMART" id="SM00530">
    <property type="entry name" value="HTH_XRE"/>
    <property type="match status" value="1"/>
</dbReference>
<gene>
    <name evidence="3" type="ORF">JW646_07020</name>
</gene>
<dbReference type="InterPro" id="IPR010982">
    <property type="entry name" value="Lambda_DNA-bd_dom_sf"/>
</dbReference>
<accession>A0AAX2ZKW9</accession>
<dbReference type="InterPro" id="IPR001387">
    <property type="entry name" value="Cro/C1-type_HTH"/>
</dbReference>
<organism evidence="3 4">
    <name type="scientific">Terrisporobacter hibernicus</name>
    <dbReference type="NCBI Taxonomy" id="2813371"/>
    <lineage>
        <taxon>Bacteria</taxon>
        <taxon>Bacillati</taxon>
        <taxon>Bacillota</taxon>
        <taxon>Clostridia</taxon>
        <taxon>Peptostreptococcales</taxon>
        <taxon>Peptostreptococcaceae</taxon>
        <taxon>Terrisporobacter</taxon>
    </lineage>
</organism>
<dbReference type="PROSITE" id="PS50943">
    <property type="entry name" value="HTH_CROC1"/>
    <property type="match status" value="1"/>
</dbReference>
<dbReference type="PANTHER" id="PTHR46558">
    <property type="entry name" value="TRACRIPTIONAL REGULATORY PROTEIN-RELATED-RELATED"/>
    <property type="match status" value="1"/>
</dbReference>
<name>A0AAX2ZKW9_9FIRM</name>
<evidence type="ECO:0000259" key="2">
    <source>
        <dbReference type="PROSITE" id="PS50943"/>
    </source>
</evidence>
<reference evidence="3 4" key="1">
    <citation type="journal article" date="2023" name="Int. J. Syst. Evol. Microbiol.">
        <title>Terrisporobacter hibernicus sp. nov., isolated from bovine faeces in Northern Ireland.</title>
        <authorList>
            <person name="Mitchell M."/>
            <person name="Nguyen S.V."/>
            <person name="Connor M."/>
            <person name="Fairley D.J."/>
            <person name="Donoghue O."/>
            <person name="Marshall H."/>
            <person name="Koolman L."/>
            <person name="McMullan G."/>
            <person name="Schaffer K.E."/>
            <person name="McGrath J.W."/>
            <person name="Fanning S."/>
        </authorList>
    </citation>
    <scope>NUCLEOTIDE SEQUENCE [LARGE SCALE GENOMIC DNA]</scope>
    <source>
        <strain evidence="3 4">MCA3</strain>
    </source>
</reference>
<evidence type="ECO:0000313" key="3">
    <source>
        <dbReference type="EMBL" id="UEL49190.1"/>
    </source>
</evidence>
<dbReference type="Gene3D" id="1.10.260.40">
    <property type="entry name" value="lambda repressor-like DNA-binding domains"/>
    <property type="match status" value="1"/>
</dbReference>
<keyword evidence="4" id="KW-1185">Reference proteome</keyword>
<proteinExistence type="predicted"/>
<keyword evidence="1" id="KW-0238">DNA-binding</keyword>
<feature type="domain" description="HTH cro/C1-type" evidence="2">
    <location>
        <begin position="7"/>
        <end position="61"/>
    </location>
</feature>
<sequence length="180" mass="21238">MNIGEKIRNLRVKNKLTQKELADKINKSTITIRKYESQSIVPPIDVINQLSNLFNISPSYLVDDTKNITDINNTLYLNDTFINNLFNHNSDELILNDSDKFSNIPEEIKFKLENIKKTKQIFNDLNISLSVINKNNSYFIQLKNDNNKTLYELSLEQFELLYKRILWNTKNELDFINFIK</sequence>
<evidence type="ECO:0000313" key="4">
    <source>
        <dbReference type="Proteomes" id="UP001198983"/>
    </source>
</evidence>
<dbReference type="CDD" id="cd00093">
    <property type="entry name" value="HTH_XRE"/>
    <property type="match status" value="1"/>
</dbReference>
<dbReference type="KEGG" id="tem:JW646_07020"/>
<protein>
    <submittedName>
        <fullName evidence="3">Helix-turn-helix domain-containing protein</fullName>
    </submittedName>
</protein>
<evidence type="ECO:0000256" key="1">
    <source>
        <dbReference type="ARBA" id="ARBA00023125"/>
    </source>
</evidence>
<dbReference type="PANTHER" id="PTHR46558:SF11">
    <property type="entry name" value="HTH-TYPE TRANSCRIPTIONAL REGULATOR XRE"/>
    <property type="match status" value="1"/>
</dbReference>
<dbReference type="SUPFAM" id="SSF47413">
    <property type="entry name" value="lambda repressor-like DNA-binding domains"/>
    <property type="match status" value="1"/>
</dbReference>
<dbReference type="Pfam" id="PF12844">
    <property type="entry name" value="HTH_19"/>
    <property type="match status" value="1"/>
</dbReference>